<name>X1BD17_9ZZZZ</name>
<accession>X1BD17</accession>
<protein>
    <recommendedName>
        <fullName evidence="1">YopX protein domain-containing protein</fullName>
    </recommendedName>
</protein>
<dbReference type="Gene3D" id="2.30.30.290">
    <property type="entry name" value="YopX-like domains"/>
    <property type="match status" value="1"/>
</dbReference>
<gene>
    <name evidence="2" type="ORF">S01H4_23590</name>
</gene>
<comment type="caution">
    <text evidence="2">The sequence shown here is derived from an EMBL/GenBank/DDBJ whole genome shotgun (WGS) entry which is preliminary data.</text>
</comment>
<dbReference type="AlphaFoldDB" id="X1BD17"/>
<dbReference type="InterPro" id="IPR019096">
    <property type="entry name" value="YopX_protein"/>
</dbReference>
<evidence type="ECO:0000259" key="1">
    <source>
        <dbReference type="Pfam" id="PF09643"/>
    </source>
</evidence>
<dbReference type="InterPro" id="IPR023385">
    <property type="entry name" value="YopX-like_C"/>
</dbReference>
<sequence length="137" mass="15983">MRQIKFRAWDKKDKKMRIVTRITFGLEPTGHPPIIVHLDDGKEPVTRSVNDVILLQYTGLKDKDGKEIYEGHIVHFLNHNTGEFLKREVKWNETFMGWDIYTVRNYVENTPTSKDAGIEIIGNIYENPELLKSLVND</sequence>
<dbReference type="EMBL" id="BART01010965">
    <property type="protein sequence ID" value="GAG79107.1"/>
    <property type="molecule type" value="Genomic_DNA"/>
</dbReference>
<evidence type="ECO:0000313" key="2">
    <source>
        <dbReference type="EMBL" id="GAG79107.1"/>
    </source>
</evidence>
<organism evidence="2">
    <name type="scientific">marine sediment metagenome</name>
    <dbReference type="NCBI Taxonomy" id="412755"/>
    <lineage>
        <taxon>unclassified sequences</taxon>
        <taxon>metagenomes</taxon>
        <taxon>ecological metagenomes</taxon>
    </lineage>
</organism>
<dbReference type="SUPFAM" id="SSF159006">
    <property type="entry name" value="YopX-like"/>
    <property type="match status" value="1"/>
</dbReference>
<dbReference type="InterPro" id="IPR010024">
    <property type="entry name" value="CHP16711"/>
</dbReference>
<proteinExistence type="predicted"/>
<dbReference type="NCBIfam" id="TIGR01671">
    <property type="entry name" value="phage_TIGR01671"/>
    <property type="match status" value="1"/>
</dbReference>
<feature type="domain" description="YopX protein" evidence="1">
    <location>
        <begin position="5"/>
        <end position="132"/>
    </location>
</feature>
<reference evidence="2" key="1">
    <citation type="journal article" date="2014" name="Front. Microbiol.">
        <title>High frequency of phylogenetically diverse reductive dehalogenase-homologous genes in deep subseafloor sedimentary metagenomes.</title>
        <authorList>
            <person name="Kawai M."/>
            <person name="Futagami T."/>
            <person name="Toyoda A."/>
            <person name="Takaki Y."/>
            <person name="Nishi S."/>
            <person name="Hori S."/>
            <person name="Arai W."/>
            <person name="Tsubouchi T."/>
            <person name="Morono Y."/>
            <person name="Uchiyama I."/>
            <person name="Ito T."/>
            <person name="Fujiyama A."/>
            <person name="Inagaki F."/>
            <person name="Takami H."/>
        </authorList>
    </citation>
    <scope>NUCLEOTIDE SEQUENCE</scope>
    <source>
        <strain evidence="2">Expedition CK06-06</strain>
    </source>
</reference>
<dbReference type="Pfam" id="PF09643">
    <property type="entry name" value="YopX"/>
    <property type="match status" value="1"/>
</dbReference>